<gene>
    <name evidence="1" type="ORF">PENTCL1PPCAC_10053</name>
</gene>
<keyword evidence="2" id="KW-1185">Reference proteome</keyword>
<protein>
    <submittedName>
        <fullName evidence="1">Uncharacterized protein</fullName>
    </submittedName>
</protein>
<sequence>KVLSEYEWDPIDIRTLEQIYYNHERIFDLCGVCLPIVQFHETHSTRHSEGIQQVELQMSILPEILPISLSLLFVICVIDEIIGWHHRKIIDL</sequence>
<comment type="caution">
    <text evidence="1">The sequence shown here is derived from an EMBL/GenBank/DDBJ whole genome shotgun (WGS) entry which is preliminary data.</text>
</comment>
<dbReference type="EMBL" id="BTSX01000003">
    <property type="protein sequence ID" value="GMS87878.1"/>
    <property type="molecule type" value="Genomic_DNA"/>
</dbReference>
<dbReference type="AlphaFoldDB" id="A0AAV5T0Y2"/>
<name>A0AAV5T0Y2_9BILA</name>
<accession>A0AAV5T0Y2</accession>
<organism evidence="1 2">
    <name type="scientific">Pristionchus entomophagus</name>
    <dbReference type="NCBI Taxonomy" id="358040"/>
    <lineage>
        <taxon>Eukaryota</taxon>
        <taxon>Metazoa</taxon>
        <taxon>Ecdysozoa</taxon>
        <taxon>Nematoda</taxon>
        <taxon>Chromadorea</taxon>
        <taxon>Rhabditida</taxon>
        <taxon>Rhabditina</taxon>
        <taxon>Diplogasteromorpha</taxon>
        <taxon>Diplogasteroidea</taxon>
        <taxon>Neodiplogasteridae</taxon>
        <taxon>Pristionchus</taxon>
    </lineage>
</organism>
<feature type="non-terminal residue" evidence="1">
    <location>
        <position position="1"/>
    </location>
</feature>
<evidence type="ECO:0000313" key="2">
    <source>
        <dbReference type="Proteomes" id="UP001432027"/>
    </source>
</evidence>
<reference evidence="1" key="1">
    <citation type="submission" date="2023-10" db="EMBL/GenBank/DDBJ databases">
        <title>Genome assembly of Pristionchus species.</title>
        <authorList>
            <person name="Yoshida K."/>
            <person name="Sommer R.J."/>
        </authorList>
    </citation>
    <scope>NUCLEOTIDE SEQUENCE</scope>
    <source>
        <strain evidence="1">RS0144</strain>
    </source>
</reference>
<feature type="non-terminal residue" evidence="1">
    <location>
        <position position="92"/>
    </location>
</feature>
<evidence type="ECO:0000313" key="1">
    <source>
        <dbReference type="EMBL" id="GMS87878.1"/>
    </source>
</evidence>
<proteinExistence type="predicted"/>
<dbReference type="Proteomes" id="UP001432027">
    <property type="component" value="Unassembled WGS sequence"/>
</dbReference>